<dbReference type="RefSeq" id="WP_110375667.1">
    <property type="nucleotide sequence ID" value="NZ_JAHBRY010000001.1"/>
</dbReference>
<reference evidence="10 11" key="1">
    <citation type="submission" date="2018-05" db="EMBL/GenBank/DDBJ databases">
        <title>Genomic Encyclopedia of Type Strains, Phase IV (KMG-IV): sequencing the most valuable type-strain genomes for metagenomic binning, comparative biology and taxonomic classification.</title>
        <authorList>
            <person name="Goeker M."/>
        </authorList>
    </citation>
    <scope>NUCLEOTIDE SEQUENCE [LARGE SCALE GENOMIC DNA]</scope>
    <source>
        <strain evidence="10 11">DSM 6462</strain>
    </source>
</reference>
<evidence type="ECO:0000256" key="8">
    <source>
        <dbReference type="HAMAP-Rule" id="MF_00316"/>
    </source>
</evidence>
<feature type="binding site" evidence="8">
    <location>
        <position position="54"/>
    </location>
    <ligand>
        <name>GTP</name>
        <dbReference type="ChEBI" id="CHEBI:37565"/>
    </ligand>
</feature>
<dbReference type="GO" id="GO:0061603">
    <property type="term" value="F:molybdenum cofactor guanylyltransferase activity"/>
    <property type="evidence" value="ECO:0007669"/>
    <property type="project" value="UniProtKB-EC"/>
</dbReference>
<keyword evidence="2 8" id="KW-0808">Transferase</keyword>
<evidence type="ECO:0000256" key="3">
    <source>
        <dbReference type="ARBA" id="ARBA00022723"/>
    </source>
</evidence>
<name>A0A2V3U3C3_9HYPH</name>
<evidence type="ECO:0000313" key="11">
    <source>
        <dbReference type="Proteomes" id="UP000248021"/>
    </source>
</evidence>
<comment type="caution">
    <text evidence="10">The sequence shown here is derived from an EMBL/GenBank/DDBJ whole genome shotgun (WGS) entry which is preliminary data.</text>
</comment>
<dbReference type="NCBIfam" id="TIGR02665">
    <property type="entry name" value="molyb_mobA"/>
    <property type="match status" value="1"/>
</dbReference>
<comment type="cofactor">
    <cofactor evidence="8">
        <name>Mg(2+)</name>
        <dbReference type="ChEBI" id="CHEBI:18420"/>
    </cofactor>
</comment>
<comment type="subcellular location">
    <subcellularLocation>
        <location evidence="8">Cytoplasm</location>
    </subcellularLocation>
</comment>
<feature type="binding site" evidence="8">
    <location>
        <position position="26"/>
    </location>
    <ligand>
        <name>GTP</name>
        <dbReference type="ChEBI" id="CHEBI:37565"/>
    </ligand>
</feature>
<keyword evidence="11" id="KW-1185">Reference proteome</keyword>
<feature type="domain" description="MobA-like NTP transferase" evidence="9">
    <location>
        <begin position="11"/>
        <end position="167"/>
    </location>
</feature>
<keyword evidence="3 8" id="KW-0479">Metal-binding</keyword>
<dbReference type="OrthoDB" id="9788394at2"/>
<dbReference type="HAMAP" id="MF_00316">
    <property type="entry name" value="MobA"/>
    <property type="match status" value="1"/>
</dbReference>
<keyword evidence="1 8" id="KW-0963">Cytoplasm</keyword>
<proteinExistence type="inferred from homology"/>
<keyword evidence="7 8" id="KW-0501">Molybdenum cofactor biosynthesis</keyword>
<feature type="binding site" evidence="8">
    <location>
        <position position="72"/>
    </location>
    <ligand>
        <name>GTP</name>
        <dbReference type="ChEBI" id="CHEBI:37565"/>
    </ligand>
</feature>
<dbReference type="InterPro" id="IPR025877">
    <property type="entry name" value="MobA-like_NTP_Trfase"/>
</dbReference>
<dbReference type="PANTHER" id="PTHR19136:SF81">
    <property type="entry name" value="MOLYBDENUM COFACTOR GUANYLYLTRANSFERASE"/>
    <property type="match status" value="1"/>
</dbReference>
<evidence type="ECO:0000256" key="1">
    <source>
        <dbReference type="ARBA" id="ARBA00022490"/>
    </source>
</evidence>
<protein>
    <recommendedName>
        <fullName evidence="8">Molybdenum cofactor guanylyltransferase</fullName>
        <shortName evidence="8">MoCo guanylyltransferase</shortName>
        <ecNumber evidence="8">2.7.7.77</ecNumber>
    </recommendedName>
    <alternativeName>
        <fullName evidence="8">GTP:molybdopterin guanylyltransferase</fullName>
    </alternativeName>
    <alternativeName>
        <fullName evidence="8">Mo-MPT guanylyltransferase</fullName>
    </alternativeName>
    <alternativeName>
        <fullName evidence="8">Molybdopterin guanylyltransferase</fullName>
    </alternativeName>
    <alternativeName>
        <fullName evidence="8">Molybdopterin-guanine dinucleotide synthase</fullName>
        <shortName evidence="8">MGD synthase</shortName>
    </alternativeName>
</protein>
<dbReference type="Gene3D" id="3.90.550.10">
    <property type="entry name" value="Spore Coat Polysaccharide Biosynthesis Protein SpsA, Chain A"/>
    <property type="match status" value="1"/>
</dbReference>
<dbReference type="AlphaFoldDB" id="A0A2V3U3C3"/>
<dbReference type="Proteomes" id="UP000248021">
    <property type="component" value="Unassembled WGS sequence"/>
</dbReference>
<evidence type="ECO:0000256" key="5">
    <source>
        <dbReference type="ARBA" id="ARBA00022842"/>
    </source>
</evidence>
<evidence type="ECO:0000259" key="9">
    <source>
        <dbReference type="Pfam" id="PF12804"/>
    </source>
</evidence>
<comment type="function">
    <text evidence="8">Transfers a GMP moiety from GTP to Mo-molybdopterin (Mo-MPT) cofactor (Moco or molybdenum cofactor) to form Mo-molybdopterin guanine dinucleotide (Mo-MGD) cofactor.</text>
</comment>
<feature type="binding site" evidence="8">
    <location>
        <position position="107"/>
    </location>
    <ligand>
        <name>GTP</name>
        <dbReference type="ChEBI" id="CHEBI:37565"/>
    </ligand>
</feature>
<dbReference type="Pfam" id="PF12804">
    <property type="entry name" value="NTP_transf_3"/>
    <property type="match status" value="1"/>
</dbReference>
<dbReference type="CDD" id="cd02503">
    <property type="entry name" value="MobA"/>
    <property type="match status" value="1"/>
</dbReference>
<sequence>MIPPTTPPTVGLVLAGGASRRMGTDKATLAIAGKPLVAHVLKRLVPQCVEVAINAGNDTRPFAGLGHPIVQDPIPGQAGPLAGILAGLSWCATAHPDVAWMVSSAVDTPFLPRDLVARLHHERAEAGADLACAASGGRRHHTAALWPVALAAALYEAVATEGIRAVAGFTDRYRIAVVEWPSEPLDPFFNINTPADRDAAERLSAGAG</sequence>
<keyword evidence="6 8" id="KW-0342">GTP-binding</keyword>
<dbReference type="InterPro" id="IPR013482">
    <property type="entry name" value="Molybde_CF_guanTrfase"/>
</dbReference>
<feature type="binding site" evidence="8">
    <location>
        <position position="107"/>
    </location>
    <ligand>
        <name>Mg(2+)</name>
        <dbReference type="ChEBI" id="CHEBI:18420"/>
    </ligand>
</feature>
<gene>
    <name evidence="8" type="primary">mobA</name>
    <name evidence="10" type="ORF">C7450_10775</name>
</gene>
<dbReference type="SUPFAM" id="SSF53448">
    <property type="entry name" value="Nucleotide-diphospho-sugar transferases"/>
    <property type="match status" value="1"/>
</dbReference>
<dbReference type="GO" id="GO:0005737">
    <property type="term" value="C:cytoplasm"/>
    <property type="evidence" value="ECO:0007669"/>
    <property type="project" value="UniProtKB-SubCell"/>
</dbReference>
<dbReference type="InterPro" id="IPR029044">
    <property type="entry name" value="Nucleotide-diphossugar_trans"/>
</dbReference>
<comment type="catalytic activity">
    <reaction evidence="8">
        <text>Mo-molybdopterin + GTP + H(+) = Mo-molybdopterin guanine dinucleotide + diphosphate</text>
        <dbReference type="Rhea" id="RHEA:34243"/>
        <dbReference type="ChEBI" id="CHEBI:15378"/>
        <dbReference type="ChEBI" id="CHEBI:33019"/>
        <dbReference type="ChEBI" id="CHEBI:37565"/>
        <dbReference type="ChEBI" id="CHEBI:71302"/>
        <dbReference type="ChEBI" id="CHEBI:71310"/>
        <dbReference type="EC" id="2.7.7.77"/>
    </reaction>
</comment>
<dbReference type="GO" id="GO:1902758">
    <property type="term" value="P:bis(molybdopterin guanine dinucleotide)molybdenum biosynthetic process"/>
    <property type="evidence" value="ECO:0007669"/>
    <property type="project" value="TreeGrafter"/>
</dbReference>
<comment type="domain">
    <text evidence="8">The N-terminal domain determines nucleotide recognition and specific binding, while the C-terminal domain determines the specific binding to the target protein.</text>
</comment>
<keyword evidence="5 8" id="KW-0460">Magnesium</keyword>
<dbReference type="EC" id="2.7.7.77" evidence="8"/>
<organism evidence="10 11">
    <name type="scientific">Chelatococcus asaccharovorans</name>
    <dbReference type="NCBI Taxonomy" id="28210"/>
    <lineage>
        <taxon>Bacteria</taxon>
        <taxon>Pseudomonadati</taxon>
        <taxon>Pseudomonadota</taxon>
        <taxon>Alphaproteobacteria</taxon>
        <taxon>Hyphomicrobiales</taxon>
        <taxon>Chelatococcaceae</taxon>
        <taxon>Chelatococcus</taxon>
    </lineage>
</organism>
<comment type="subunit">
    <text evidence="8">Monomer.</text>
</comment>
<evidence type="ECO:0000256" key="6">
    <source>
        <dbReference type="ARBA" id="ARBA00023134"/>
    </source>
</evidence>
<keyword evidence="10" id="KW-0548">Nucleotidyltransferase</keyword>
<dbReference type="EMBL" id="QJJK01000007">
    <property type="protein sequence ID" value="PXW57037.1"/>
    <property type="molecule type" value="Genomic_DNA"/>
</dbReference>
<keyword evidence="4 8" id="KW-0547">Nucleotide-binding</keyword>
<comment type="similarity">
    <text evidence="8">Belongs to the MobA family.</text>
</comment>
<evidence type="ECO:0000256" key="4">
    <source>
        <dbReference type="ARBA" id="ARBA00022741"/>
    </source>
</evidence>
<feature type="binding site" evidence="8">
    <location>
        <begin position="14"/>
        <end position="16"/>
    </location>
    <ligand>
        <name>GTP</name>
        <dbReference type="ChEBI" id="CHEBI:37565"/>
    </ligand>
</feature>
<evidence type="ECO:0000256" key="7">
    <source>
        <dbReference type="ARBA" id="ARBA00023150"/>
    </source>
</evidence>
<evidence type="ECO:0000313" key="10">
    <source>
        <dbReference type="EMBL" id="PXW57037.1"/>
    </source>
</evidence>
<evidence type="ECO:0000256" key="2">
    <source>
        <dbReference type="ARBA" id="ARBA00022679"/>
    </source>
</evidence>
<dbReference type="PANTHER" id="PTHR19136">
    <property type="entry name" value="MOLYBDENUM COFACTOR GUANYLYLTRANSFERASE"/>
    <property type="match status" value="1"/>
</dbReference>
<accession>A0A2V3U3C3</accession>
<dbReference type="GO" id="GO:0046872">
    <property type="term" value="F:metal ion binding"/>
    <property type="evidence" value="ECO:0007669"/>
    <property type="project" value="UniProtKB-KW"/>
</dbReference>
<dbReference type="GO" id="GO:0005525">
    <property type="term" value="F:GTP binding"/>
    <property type="evidence" value="ECO:0007669"/>
    <property type="project" value="UniProtKB-UniRule"/>
</dbReference>